<dbReference type="RefSeq" id="XP_019040686.1">
    <property type="nucleotide sequence ID" value="XM_019183300.1"/>
</dbReference>
<dbReference type="Proteomes" id="UP000094112">
    <property type="component" value="Unassembled WGS sequence"/>
</dbReference>
<gene>
    <name evidence="2" type="ORF">WICANDRAFT_62036</name>
</gene>
<reference evidence="2 3" key="1">
    <citation type="journal article" date="2016" name="Proc. Natl. Acad. Sci. U.S.A.">
        <title>Comparative genomics of biotechnologically important yeasts.</title>
        <authorList>
            <person name="Riley R."/>
            <person name="Haridas S."/>
            <person name="Wolfe K.H."/>
            <person name="Lopes M.R."/>
            <person name="Hittinger C.T."/>
            <person name="Goeker M."/>
            <person name="Salamov A.A."/>
            <person name="Wisecaver J.H."/>
            <person name="Long T.M."/>
            <person name="Calvey C.H."/>
            <person name="Aerts A.L."/>
            <person name="Barry K.W."/>
            <person name="Choi C."/>
            <person name="Clum A."/>
            <person name="Coughlan A.Y."/>
            <person name="Deshpande S."/>
            <person name="Douglass A.P."/>
            <person name="Hanson S.J."/>
            <person name="Klenk H.-P."/>
            <person name="LaButti K.M."/>
            <person name="Lapidus A."/>
            <person name="Lindquist E.A."/>
            <person name="Lipzen A.M."/>
            <person name="Meier-Kolthoff J.P."/>
            <person name="Ohm R.A."/>
            <person name="Otillar R.P."/>
            <person name="Pangilinan J.L."/>
            <person name="Peng Y."/>
            <person name="Rokas A."/>
            <person name="Rosa C.A."/>
            <person name="Scheuner C."/>
            <person name="Sibirny A.A."/>
            <person name="Slot J.C."/>
            <person name="Stielow J.B."/>
            <person name="Sun H."/>
            <person name="Kurtzman C.P."/>
            <person name="Blackwell M."/>
            <person name="Grigoriev I.V."/>
            <person name="Jeffries T.W."/>
        </authorList>
    </citation>
    <scope>NUCLEOTIDE SEQUENCE [LARGE SCALE GENOMIC DNA]</scope>
    <source>
        <strain evidence="3">ATCC 58044 / CBS 1984 / NCYC 433 / NRRL Y-366-8</strain>
    </source>
</reference>
<dbReference type="AlphaFoldDB" id="A0A1E3P7T2"/>
<dbReference type="EMBL" id="KV454209">
    <property type="protein sequence ID" value="ODQ61479.1"/>
    <property type="molecule type" value="Genomic_DNA"/>
</dbReference>
<dbReference type="OrthoDB" id="10589076at2759"/>
<keyword evidence="3" id="KW-1185">Reference proteome</keyword>
<accession>A0A1E3P7T2</accession>
<feature type="signal peptide" evidence="1">
    <location>
        <begin position="1"/>
        <end position="19"/>
    </location>
</feature>
<evidence type="ECO:0000313" key="3">
    <source>
        <dbReference type="Proteomes" id="UP000094112"/>
    </source>
</evidence>
<keyword evidence="1" id="KW-0732">Signal</keyword>
<feature type="chain" id="PRO_5009133744" evidence="1">
    <location>
        <begin position="20"/>
        <end position="207"/>
    </location>
</feature>
<evidence type="ECO:0000313" key="2">
    <source>
        <dbReference type="EMBL" id="ODQ61479.1"/>
    </source>
</evidence>
<name>A0A1E3P7T2_WICAA</name>
<sequence>MMFISIICLLLLQLVPIFALPTGQLKVSLILEKDYHSLNSETVLVQRDDSLIVSSTNSNDKSKKTSNTDQYDWFMAHFTSKGSFEIESLEKELIISKDGSLKLSQIHNHQQDESESQHDEEFQKRAVFSIKEGRLMFNSADDFTLCPIDSQKDQFSIHLTYSESANSDECSEGIPGVKLKVFNQLGIQARDFEAPEFLYSTGKIVYF</sequence>
<dbReference type="GeneID" id="30200546"/>
<protein>
    <submittedName>
        <fullName evidence="2">Uncharacterized protein</fullName>
    </submittedName>
</protein>
<organism evidence="2 3">
    <name type="scientific">Wickerhamomyces anomalus (strain ATCC 58044 / CBS 1984 / NCYC 433 / NRRL Y-366-8)</name>
    <name type="common">Yeast</name>
    <name type="synonym">Hansenula anomala</name>
    <dbReference type="NCBI Taxonomy" id="683960"/>
    <lineage>
        <taxon>Eukaryota</taxon>
        <taxon>Fungi</taxon>
        <taxon>Dikarya</taxon>
        <taxon>Ascomycota</taxon>
        <taxon>Saccharomycotina</taxon>
        <taxon>Saccharomycetes</taxon>
        <taxon>Phaffomycetales</taxon>
        <taxon>Wickerhamomycetaceae</taxon>
        <taxon>Wickerhamomyces</taxon>
    </lineage>
</organism>
<proteinExistence type="predicted"/>
<evidence type="ECO:0000256" key="1">
    <source>
        <dbReference type="SAM" id="SignalP"/>
    </source>
</evidence>